<name>A0A949NGH9_9FIRM</name>
<feature type="domain" description="Glycosyl-hydrolase family 116 N-terminal" evidence="2">
    <location>
        <begin position="54"/>
        <end position="390"/>
    </location>
</feature>
<dbReference type="SUPFAM" id="SSF48208">
    <property type="entry name" value="Six-hairpin glycosidases"/>
    <property type="match status" value="1"/>
</dbReference>
<evidence type="ECO:0000313" key="4">
    <source>
        <dbReference type="Proteomes" id="UP000712157"/>
    </source>
</evidence>
<dbReference type="InterPro" id="IPR008928">
    <property type="entry name" value="6-hairpin_glycosidase_sf"/>
</dbReference>
<dbReference type="Proteomes" id="UP000712157">
    <property type="component" value="Unassembled WGS sequence"/>
</dbReference>
<dbReference type="PANTHER" id="PTHR12654">
    <property type="entry name" value="BILE ACID BETA-GLUCOSIDASE-RELATED"/>
    <property type="match status" value="1"/>
</dbReference>
<dbReference type="InterPro" id="IPR024462">
    <property type="entry name" value="GH116_N"/>
</dbReference>
<dbReference type="GO" id="GO:0008422">
    <property type="term" value="F:beta-glucosidase activity"/>
    <property type="evidence" value="ECO:0007669"/>
    <property type="project" value="TreeGrafter"/>
</dbReference>
<dbReference type="InterPro" id="IPR006775">
    <property type="entry name" value="GH116_catalytic"/>
</dbReference>
<dbReference type="Gene3D" id="1.50.10.10">
    <property type="match status" value="1"/>
</dbReference>
<dbReference type="PANTHER" id="PTHR12654:SF0">
    <property type="entry name" value="NON-LYSOSOMAL GLUCOSYLCERAMIDASE"/>
    <property type="match status" value="1"/>
</dbReference>
<feature type="domain" description="Glycosyl-hydrolase family 116 catalytic region" evidence="1">
    <location>
        <begin position="509"/>
        <end position="775"/>
    </location>
</feature>
<dbReference type="RefSeq" id="WP_238722914.1">
    <property type="nucleotide sequence ID" value="NZ_JAHQCW010000044.1"/>
</dbReference>
<evidence type="ECO:0000259" key="1">
    <source>
        <dbReference type="Pfam" id="PF04685"/>
    </source>
</evidence>
<proteinExistence type="predicted"/>
<organism evidence="3 4">
    <name type="scientific">Diplocloster agilis</name>
    <dbReference type="NCBI Taxonomy" id="2850323"/>
    <lineage>
        <taxon>Bacteria</taxon>
        <taxon>Bacillati</taxon>
        <taxon>Bacillota</taxon>
        <taxon>Clostridia</taxon>
        <taxon>Lachnospirales</taxon>
        <taxon>Lachnospiraceae</taxon>
        <taxon>Diplocloster</taxon>
    </lineage>
</organism>
<keyword evidence="4" id="KW-1185">Reference proteome</keyword>
<dbReference type="EMBL" id="JAHQCW010000044">
    <property type="protein sequence ID" value="MBU9738904.1"/>
    <property type="molecule type" value="Genomic_DNA"/>
</dbReference>
<evidence type="ECO:0000259" key="2">
    <source>
        <dbReference type="Pfam" id="PF12215"/>
    </source>
</evidence>
<dbReference type="InterPro" id="IPR012341">
    <property type="entry name" value="6hp_glycosidase-like_sf"/>
</dbReference>
<evidence type="ECO:0000313" key="3">
    <source>
        <dbReference type="EMBL" id="MBU9738904.1"/>
    </source>
</evidence>
<protein>
    <recommendedName>
        <fullName evidence="5">Glycosyl-hydrolase family 116 catalytic region domain-containing protein</fullName>
    </recommendedName>
</protein>
<gene>
    <name evidence="3" type="ORF">KTH89_20420</name>
</gene>
<comment type="caution">
    <text evidence="3">The sequence shown here is derived from an EMBL/GenBank/DDBJ whole genome shotgun (WGS) entry which is preliminary data.</text>
</comment>
<dbReference type="GO" id="GO:0005975">
    <property type="term" value="P:carbohydrate metabolic process"/>
    <property type="evidence" value="ECO:0007669"/>
    <property type="project" value="InterPro"/>
</dbReference>
<dbReference type="Pfam" id="PF04685">
    <property type="entry name" value="DUF608"/>
    <property type="match status" value="1"/>
</dbReference>
<dbReference type="InterPro" id="IPR052566">
    <property type="entry name" value="Non-lysos_glucosylceramidase"/>
</dbReference>
<evidence type="ECO:0008006" key="5">
    <source>
        <dbReference type="Google" id="ProtNLM"/>
    </source>
</evidence>
<sequence>MNYSTRWRNCARKQCRNNGREMTMEEKERLYPLTDLYADNTQKTYGREAESCAFLLGGIGTGNISVGARGELKSWQIFNQPAVENINPYTFFAIRTQEEDGTITAKVLESEYTPPFAKPQGFLRCETAGWPRLSDSRLSSRYPFVQVEFQDKDLPVQVSLEAYTPFIPLNADDSGIPGACLRYRVKNSTNRPVTVSVAGSLNNAVGFTGYDMFDIMTFQGERRNEKRESGRLKGVFMRGDKLPDNLLSNGTMALAVTDEKATVRPYWLLGQWTDGAEDFWEDFTSDGELDESSSVEARGCRMAELFDYTYLHFFFRVGAVCSKRVVKPGGEELFEFMITWSFPNRVKGWPDSIEALEAVKNGEYETIRNYYAARFPDAWSAAEYLDQQKERLEAGSRMFSNAFYQTTLPGYVLEAAADNITVLRSPTCFRIENGDFLGWEGVDRTAGCGSGTCTHVWNYAQTVAFLFPELERSMRRIEFLKETRENGHMAYRTYRGLGLEQWDMLPSADGQLGTVVRFYREWKLSGDDEFLRESWEKIVSCMEFAENTWDQDQDGVLEQAQHVTYDTELYGITSMVSTIYLAALKASAEMAGYLQDEKRAEKFRDRFEAGSKKLDEISFNGEYYIQILDHLENYRYQYGEGCLSDQLLGQFMAHCAGLGYVLPKEHVKKASESIFKYNFIRHARDYVHGERAFILNDESGLTPCTWPKGGKPRFPFTYYGEVWTGIEYEAATLLLYSGLIDEGLTVVKAVRDRHDGYRRNPWSEVESGNYYTRSMASYGVLLALTGFAFDHRTGTISFKPQINGDDFSSFWCNGKAWGIYHQKKDAQTGELHKEMEVLYGQGDDIRVI</sequence>
<dbReference type="Pfam" id="PF12215">
    <property type="entry name" value="Glyco_hydr_116N"/>
    <property type="match status" value="1"/>
</dbReference>
<reference evidence="3" key="1">
    <citation type="submission" date="2021-06" db="EMBL/GenBank/DDBJ databases">
        <title>Description of novel taxa of the family Lachnospiraceae.</title>
        <authorList>
            <person name="Chaplin A.V."/>
            <person name="Sokolova S.R."/>
            <person name="Pikina A.P."/>
            <person name="Korzhanova M."/>
            <person name="Belova V."/>
            <person name="Korostin D."/>
            <person name="Efimov B.A."/>
        </authorList>
    </citation>
    <scope>NUCLEOTIDE SEQUENCE</scope>
    <source>
        <strain evidence="3">ASD5720</strain>
    </source>
</reference>
<dbReference type="AlphaFoldDB" id="A0A949NGH9"/>
<accession>A0A949NGH9</accession>